<dbReference type="OrthoDB" id="7859023at2"/>
<evidence type="ECO:0000313" key="1">
    <source>
        <dbReference type="EMBL" id="RCW87607.1"/>
    </source>
</evidence>
<dbReference type="RefSeq" id="WP_114428195.1">
    <property type="nucleotide sequence ID" value="NZ_QPJM01000001.1"/>
</dbReference>
<dbReference type="AlphaFoldDB" id="A0A368Z8X9"/>
<proteinExistence type="predicted"/>
<evidence type="ECO:0000313" key="2">
    <source>
        <dbReference type="Proteomes" id="UP000253324"/>
    </source>
</evidence>
<accession>A0A368Z8X9</accession>
<gene>
    <name evidence="1" type="ORF">C7476_101373</name>
</gene>
<reference evidence="1 2" key="1">
    <citation type="submission" date="2018-07" db="EMBL/GenBank/DDBJ databases">
        <title>Genomic Encyclopedia of Type Strains, Phase III (KMG-III): the genomes of soil and plant-associated and newly described type strains.</title>
        <authorList>
            <person name="Whitman W."/>
        </authorList>
    </citation>
    <scope>NUCLEOTIDE SEQUENCE [LARGE SCALE GENOMIC DNA]</scope>
    <source>
        <strain evidence="1 2">31-25a</strain>
    </source>
</reference>
<protein>
    <submittedName>
        <fullName evidence="1">Uncharacterized protein</fullName>
    </submittedName>
</protein>
<name>A0A368Z8X9_9HYPH</name>
<comment type="caution">
    <text evidence="1">The sequence shown here is derived from an EMBL/GenBank/DDBJ whole genome shotgun (WGS) entry which is preliminary data.</text>
</comment>
<dbReference type="EMBL" id="QPJM01000001">
    <property type="protein sequence ID" value="RCW87607.1"/>
    <property type="molecule type" value="Genomic_DNA"/>
</dbReference>
<dbReference type="Proteomes" id="UP000253324">
    <property type="component" value="Unassembled WGS sequence"/>
</dbReference>
<keyword evidence="2" id="KW-1185">Reference proteome</keyword>
<sequence length="137" mass="15454">MKSLSNPPRSSISVFLEETVNALPDNISHRDIAVMSGFQTSDMIYMFIDGRAKVPLDRVTALAQALGVDAGHLFILALEQIFEPAMFAELRELFARPQNISSNEWDWIQLIRQASTHTDPPVTMPVARQVRKAFLRE</sequence>
<organism evidence="1 2">
    <name type="scientific">Phyllobacterium bourgognense</name>
    <dbReference type="NCBI Taxonomy" id="314236"/>
    <lineage>
        <taxon>Bacteria</taxon>
        <taxon>Pseudomonadati</taxon>
        <taxon>Pseudomonadota</taxon>
        <taxon>Alphaproteobacteria</taxon>
        <taxon>Hyphomicrobiales</taxon>
        <taxon>Phyllobacteriaceae</taxon>
        <taxon>Phyllobacterium</taxon>
    </lineage>
</organism>